<proteinExistence type="predicted"/>
<accession>A0ABZ2CCZ3</accession>
<name>A0ABZ2CCZ3_9BACI</name>
<protein>
    <recommendedName>
        <fullName evidence="3">Apea-like HEPN domain-containing protein</fullName>
    </recommendedName>
</protein>
<dbReference type="RefSeq" id="WP_338450556.1">
    <property type="nucleotide sequence ID" value="NZ_CP137640.1"/>
</dbReference>
<sequence>MIGNEFIEDLFFLFRISQSEDTLKYIRKPQGIEEIEVIEVDRVLQLFNEIEDITENEFTIYYNNNEDKKVAEVAVSIDFYQYRRFDDEGIDRKIEDNDNQIEYEIGREVTDYYIVWLYKKIFEKYSIRIRTEMTQRMYMILNRRSDKRWYRRGENDEVNEISLLEIMRRSVDCTTLKVTKQRGSKINLDDAIDSFSYTYMCNMNSPIRMYSIEEIIGILNRRQKARNNDFEAPKRKYNSDLIDYYNLAVSSEDPFISFISYYHIIEYYFDKVYREQQINTLRTSIASPRFSYKDDKQLFNIIEKIIKDNRSVRENGSGNEQQSLNYVLNKYIYDLDDFKQRLNNQELNFYQNNSVSFSTGDAIIWTKDKDKILKAISNRIYKTRNALVHSKDSKKDVTYHPYLHKNELEKEISLIKTVAECIIENDSVYLV</sequence>
<keyword evidence="2" id="KW-1185">Reference proteome</keyword>
<organism evidence="1 2">
    <name type="scientific">Niallia oryzisoli</name>
    <dbReference type="NCBI Taxonomy" id="1737571"/>
    <lineage>
        <taxon>Bacteria</taxon>
        <taxon>Bacillati</taxon>
        <taxon>Bacillota</taxon>
        <taxon>Bacilli</taxon>
        <taxon>Bacillales</taxon>
        <taxon>Bacillaceae</taxon>
        <taxon>Niallia</taxon>
    </lineage>
</organism>
<reference evidence="1 2" key="1">
    <citation type="submission" date="2023-10" db="EMBL/GenBank/DDBJ databases">
        <title>Niallia locisalis sp.nov. isolated from a salt pond sample.</title>
        <authorList>
            <person name="Li X.-J."/>
            <person name="Dong L."/>
        </authorList>
    </citation>
    <scope>NUCLEOTIDE SEQUENCE [LARGE SCALE GENOMIC DNA]</scope>
    <source>
        <strain evidence="1 2">DSM 29761</strain>
    </source>
</reference>
<dbReference type="Proteomes" id="UP001357223">
    <property type="component" value="Chromosome"/>
</dbReference>
<dbReference type="EMBL" id="CP137640">
    <property type="protein sequence ID" value="WVX81644.1"/>
    <property type="molecule type" value="Genomic_DNA"/>
</dbReference>
<evidence type="ECO:0008006" key="3">
    <source>
        <dbReference type="Google" id="ProtNLM"/>
    </source>
</evidence>
<dbReference type="InterPro" id="IPR035383">
    <property type="entry name" value="MauJ"/>
</dbReference>
<evidence type="ECO:0000313" key="2">
    <source>
        <dbReference type="Proteomes" id="UP001357223"/>
    </source>
</evidence>
<evidence type="ECO:0000313" key="1">
    <source>
        <dbReference type="EMBL" id="WVX81644.1"/>
    </source>
</evidence>
<dbReference type="Pfam" id="PF17419">
    <property type="entry name" value="MauJ"/>
    <property type="match status" value="1"/>
</dbReference>
<gene>
    <name evidence="1" type="ORF">R4Z09_00875</name>
</gene>